<evidence type="ECO:0000256" key="1">
    <source>
        <dbReference type="SAM" id="Coils"/>
    </source>
</evidence>
<comment type="caution">
    <text evidence="3">The sequence shown here is derived from an EMBL/GenBank/DDBJ whole genome shotgun (WGS) entry which is preliminary data.</text>
</comment>
<proteinExistence type="predicted"/>
<gene>
    <name evidence="3" type="ORF">J2Z64_001937</name>
</gene>
<reference evidence="3" key="1">
    <citation type="submission" date="2021-03" db="EMBL/GenBank/DDBJ databases">
        <title>Genomic Encyclopedia of Type Strains, Phase IV (KMG-IV): sequencing the most valuable type-strain genomes for metagenomic binning, comparative biology and taxonomic classification.</title>
        <authorList>
            <person name="Goeker M."/>
        </authorList>
    </citation>
    <scope>NUCLEOTIDE SEQUENCE</scope>
    <source>
        <strain evidence="3">DSM 107338</strain>
    </source>
</reference>
<sequence>MVSFLIIISFLLHFITFTAIYMLFQQLKNAKKQDMNEIMELFDTYLQEVKDENNRLQQVLRDHNQRSDNMYQQVKPTKQPEIEMDEYEQLQAIPIPDAVGDTVTASLESRVLQLHNQGLPIDDIAQKLNCGKTEVEIIIKLREKMK</sequence>
<dbReference type="AlphaFoldDB" id="A0A9X1CHC2"/>
<evidence type="ECO:0000313" key="4">
    <source>
        <dbReference type="Proteomes" id="UP001138793"/>
    </source>
</evidence>
<keyword evidence="1" id="KW-0175">Coiled coil</keyword>
<organism evidence="3 4">
    <name type="scientific">Oceanobacillus polygoni</name>
    <dbReference type="NCBI Taxonomy" id="1235259"/>
    <lineage>
        <taxon>Bacteria</taxon>
        <taxon>Bacillati</taxon>
        <taxon>Bacillota</taxon>
        <taxon>Bacilli</taxon>
        <taxon>Bacillales</taxon>
        <taxon>Bacillaceae</taxon>
        <taxon>Oceanobacillus</taxon>
    </lineage>
</organism>
<keyword evidence="2" id="KW-0812">Transmembrane</keyword>
<feature type="coiled-coil region" evidence="1">
    <location>
        <begin position="42"/>
        <end position="73"/>
    </location>
</feature>
<dbReference type="Pfam" id="PF19610">
    <property type="entry name" value="DUF6115"/>
    <property type="match status" value="1"/>
</dbReference>
<protein>
    <submittedName>
        <fullName evidence="3">Uncharacterized protein</fullName>
    </submittedName>
</protein>
<keyword evidence="4" id="KW-1185">Reference proteome</keyword>
<keyword evidence="2" id="KW-0472">Membrane</keyword>
<evidence type="ECO:0000313" key="3">
    <source>
        <dbReference type="EMBL" id="MBP2077682.1"/>
    </source>
</evidence>
<name>A0A9X1CHC2_9BACI</name>
<keyword evidence="2" id="KW-1133">Transmembrane helix</keyword>
<dbReference type="RefSeq" id="WP_149476329.1">
    <property type="nucleotide sequence ID" value="NZ_JAGGMB010000005.1"/>
</dbReference>
<dbReference type="EMBL" id="JAGGMB010000005">
    <property type="protein sequence ID" value="MBP2077682.1"/>
    <property type="molecule type" value="Genomic_DNA"/>
</dbReference>
<accession>A0A9X1CHC2</accession>
<evidence type="ECO:0000256" key="2">
    <source>
        <dbReference type="SAM" id="Phobius"/>
    </source>
</evidence>
<dbReference type="OrthoDB" id="1708317at2"/>
<feature type="transmembrane region" description="Helical" evidence="2">
    <location>
        <begin position="6"/>
        <end position="24"/>
    </location>
</feature>
<dbReference type="InterPro" id="IPR046118">
    <property type="entry name" value="DUF6115"/>
</dbReference>
<dbReference type="Proteomes" id="UP001138793">
    <property type="component" value="Unassembled WGS sequence"/>
</dbReference>